<comment type="caution">
    <text evidence="1">The sequence shown here is derived from an EMBL/GenBank/DDBJ whole genome shotgun (WGS) entry which is preliminary data.</text>
</comment>
<organism evidence="1 2">
    <name type="scientific">Naganishia adeliensis</name>
    <dbReference type="NCBI Taxonomy" id="92952"/>
    <lineage>
        <taxon>Eukaryota</taxon>
        <taxon>Fungi</taxon>
        <taxon>Dikarya</taxon>
        <taxon>Basidiomycota</taxon>
        <taxon>Agaricomycotina</taxon>
        <taxon>Tremellomycetes</taxon>
        <taxon>Filobasidiales</taxon>
        <taxon>Filobasidiaceae</taxon>
        <taxon>Naganishia</taxon>
    </lineage>
</organism>
<dbReference type="Proteomes" id="UP001230649">
    <property type="component" value="Unassembled WGS sequence"/>
</dbReference>
<protein>
    <submittedName>
        <fullName evidence="1">Uncharacterized protein</fullName>
    </submittedName>
</protein>
<proteinExistence type="predicted"/>
<reference evidence="1" key="1">
    <citation type="submission" date="2023-04" db="EMBL/GenBank/DDBJ databases">
        <title>Draft Genome sequencing of Naganishia species isolated from polar environments using Oxford Nanopore Technology.</title>
        <authorList>
            <person name="Leo P."/>
            <person name="Venkateswaran K."/>
        </authorList>
    </citation>
    <scope>NUCLEOTIDE SEQUENCE</scope>
    <source>
        <strain evidence="1">MNA-CCFEE 5262</strain>
    </source>
</reference>
<name>A0ACC2WRG2_9TREE</name>
<evidence type="ECO:0000313" key="2">
    <source>
        <dbReference type="Proteomes" id="UP001230649"/>
    </source>
</evidence>
<sequence>MDVSTHTAFQLRLQWLEAILDNPQPTVRQSPLVPMDASRSRSEIKADRVDGEDGEDQHKRDVTQRTGDLAQQVRNALLETGHESLRRLIDEYASLSGILFPYDPLSATETSIQPSTANPRKEAAPRPPVVKASDLIPSETRVELVLGAEDDIKDVDRMLREIQVLVERGADGSGELASYEPLQERLQALLKTHSARMVSQRKLQERVIDTLGRYNDYILMTGENAAGHVNVKNVR</sequence>
<evidence type="ECO:0000313" key="1">
    <source>
        <dbReference type="EMBL" id="KAJ9114368.1"/>
    </source>
</evidence>
<keyword evidence="2" id="KW-1185">Reference proteome</keyword>
<gene>
    <name evidence="1" type="ORF">QFC20_001511</name>
</gene>
<accession>A0ACC2WRG2</accession>
<dbReference type="EMBL" id="JASBWS010000009">
    <property type="protein sequence ID" value="KAJ9114368.1"/>
    <property type="molecule type" value="Genomic_DNA"/>
</dbReference>